<evidence type="ECO:0000256" key="1">
    <source>
        <dbReference type="SAM" id="Phobius"/>
    </source>
</evidence>
<feature type="transmembrane region" description="Helical" evidence="1">
    <location>
        <begin position="7"/>
        <end position="26"/>
    </location>
</feature>
<accession>A0A919CMY9</accession>
<reference evidence="2" key="1">
    <citation type="journal article" date="2014" name="Int. J. Syst. Evol. Microbiol.">
        <title>Complete genome sequence of Corynebacterium casei LMG S-19264T (=DSM 44701T), isolated from a smear-ripened cheese.</title>
        <authorList>
            <consortium name="US DOE Joint Genome Institute (JGI-PGF)"/>
            <person name="Walter F."/>
            <person name="Albersmeier A."/>
            <person name="Kalinowski J."/>
            <person name="Ruckert C."/>
        </authorList>
    </citation>
    <scope>NUCLEOTIDE SEQUENCE</scope>
    <source>
        <strain evidence="2">KCTC 42651</strain>
    </source>
</reference>
<dbReference type="AlphaFoldDB" id="A0A919CMY9"/>
<feature type="transmembrane region" description="Helical" evidence="1">
    <location>
        <begin position="38"/>
        <end position="56"/>
    </location>
</feature>
<keyword evidence="1" id="KW-0472">Membrane</keyword>
<evidence type="ECO:0000313" key="3">
    <source>
        <dbReference type="Proteomes" id="UP000630353"/>
    </source>
</evidence>
<name>A0A919CMY9_9PROT</name>
<keyword evidence="1" id="KW-0812">Transmembrane</keyword>
<dbReference type="Proteomes" id="UP000630353">
    <property type="component" value="Unassembled WGS sequence"/>
</dbReference>
<keyword evidence="1" id="KW-1133">Transmembrane helix</keyword>
<comment type="caution">
    <text evidence="2">The sequence shown here is derived from an EMBL/GenBank/DDBJ whole genome shotgun (WGS) entry which is preliminary data.</text>
</comment>
<organism evidence="2 3">
    <name type="scientific">Thalassobaculum fulvum</name>
    <dbReference type="NCBI Taxonomy" id="1633335"/>
    <lineage>
        <taxon>Bacteria</taxon>
        <taxon>Pseudomonadati</taxon>
        <taxon>Pseudomonadota</taxon>
        <taxon>Alphaproteobacteria</taxon>
        <taxon>Rhodospirillales</taxon>
        <taxon>Thalassobaculaceae</taxon>
        <taxon>Thalassobaculum</taxon>
    </lineage>
</organism>
<proteinExistence type="predicted"/>
<keyword evidence="3" id="KW-1185">Reference proteome</keyword>
<gene>
    <name evidence="2" type="ORF">GCM10017083_06910</name>
</gene>
<protein>
    <submittedName>
        <fullName evidence="2">Uncharacterized protein</fullName>
    </submittedName>
</protein>
<reference evidence="2" key="2">
    <citation type="submission" date="2020-09" db="EMBL/GenBank/DDBJ databases">
        <authorList>
            <person name="Sun Q."/>
            <person name="Kim S."/>
        </authorList>
    </citation>
    <scope>NUCLEOTIDE SEQUENCE</scope>
    <source>
        <strain evidence="2">KCTC 42651</strain>
    </source>
</reference>
<evidence type="ECO:0000313" key="2">
    <source>
        <dbReference type="EMBL" id="GHD42196.1"/>
    </source>
</evidence>
<dbReference type="EMBL" id="BMZS01000002">
    <property type="protein sequence ID" value="GHD42196.1"/>
    <property type="molecule type" value="Genomic_DNA"/>
</dbReference>
<sequence>MTAVAPRLSVTGASVGSGVLVAWVWNASVPEVPMPAEVAAVIGAVIAPVFDVVVAVRDAALTRLAGPSTPPPAQR</sequence>
<dbReference type="RefSeq" id="WP_189987544.1">
    <property type="nucleotide sequence ID" value="NZ_BMZS01000002.1"/>
</dbReference>